<evidence type="ECO:0000313" key="5">
    <source>
        <dbReference type="Proteomes" id="UP000624325"/>
    </source>
</evidence>
<evidence type="ECO:0000313" key="4">
    <source>
        <dbReference type="EMBL" id="GIF56436.1"/>
    </source>
</evidence>
<dbReference type="InterPro" id="IPR006162">
    <property type="entry name" value="Ppantetheine_attach_site"/>
</dbReference>
<dbReference type="InterPro" id="IPR009081">
    <property type="entry name" value="PP-bd_ACP"/>
</dbReference>
<comment type="caution">
    <text evidence="4">The sequence shown here is derived from an EMBL/GenBank/DDBJ whole genome shotgun (WGS) entry which is preliminary data.</text>
</comment>
<accession>A0ABQ4C0X5</accession>
<proteinExistence type="predicted"/>
<dbReference type="Proteomes" id="UP000624325">
    <property type="component" value="Unassembled WGS sequence"/>
</dbReference>
<dbReference type="PROSITE" id="PS50075">
    <property type="entry name" value="CARRIER"/>
    <property type="match status" value="1"/>
</dbReference>
<gene>
    <name evidence="4" type="ORF">Air01nite_25310</name>
</gene>
<protein>
    <submittedName>
        <fullName evidence="4">Actinorhodin polyketide synthase acyl carrier protein</fullName>
    </submittedName>
</protein>
<sequence>MDKINLDDVRRLLRECAGVDDAVDLDDDIAHREFTDLGYDSLAVLEVTARIQQEYGVKVPEDDAHLLTTPIKLVEFVNTRAVTA</sequence>
<dbReference type="SUPFAM" id="SSF47336">
    <property type="entry name" value="ACP-like"/>
    <property type="match status" value="1"/>
</dbReference>
<dbReference type="Pfam" id="PF00550">
    <property type="entry name" value="PP-binding"/>
    <property type="match status" value="1"/>
</dbReference>
<dbReference type="Gene3D" id="1.10.1200.10">
    <property type="entry name" value="ACP-like"/>
    <property type="match status" value="1"/>
</dbReference>
<organism evidence="4 5">
    <name type="scientific">Asanoa iriomotensis</name>
    <dbReference type="NCBI Taxonomy" id="234613"/>
    <lineage>
        <taxon>Bacteria</taxon>
        <taxon>Bacillati</taxon>
        <taxon>Actinomycetota</taxon>
        <taxon>Actinomycetes</taxon>
        <taxon>Micromonosporales</taxon>
        <taxon>Micromonosporaceae</taxon>
        <taxon>Asanoa</taxon>
    </lineage>
</organism>
<evidence type="ECO:0000256" key="2">
    <source>
        <dbReference type="ARBA" id="ARBA00022553"/>
    </source>
</evidence>
<dbReference type="InterPro" id="IPR036736">
    <property type="entry name" value="ACP-like_sf"/>
</dbReference>
<dbReference type="EMBL" id="BONC01000014">
    <property type="protein sequence ID" value="GIF56436.1"/>
    <property type="molecule type" value="Genomic_DNA"/>
</dbReference>
<keyword evidence="2" id="KW-0597">Phosphoprotein</keyword>
<dbReference type="InterPro" id="IPR020806">
    <property type="entry name" value="PKS_PP-bd"/>
</dbReference>
<dbReference type="PROSITE" id="PS00012">
    <property type="entry name" value="PHOSPHOPANTETHEINE"/>
    <property type="match status" value="1"/>
</dbReference>
<dbReference type="RefSeq" id="WP_203702215.1">
    <property type="nucleotide sequence ID" value="NZ_BAAALU010000006.1"/>
</dbReference>
<evidence type="ECO:0000259" key="3">
    <source>
        <dbReference type="PROSITE" id="PS50075"/>
    </source>
</evidence>
<keyword evidence="5" id="KW-1185">Reference proteome</keyword>
<keyword evidence="1" id="KW-0596">Phosphopantetheine</keyword>
<feature type="domain" description="Carrier" evidence="3">
    <location>
        <begin position="3"/>
        <end position="81"/>
    </location>
</feature>
<reference evidence="4 5" key="1">
    <citation type="submission" date="2021-01" db="EMBL/GenBank/DDBJ databases">
        <title>Whole genome shotgun sequence of Asanoa iriomotensis NBRC 100142.</title>
        <authorList>
            <person name="Komaki H."/>
            <person name="Tamura T."/>
        </authorList>
    </citation>
    <scope>NUCLEOTIDE SEQUENCE [LARGE SCALE GENOMIC DNA]</scope>
    <source>
        <strain evidence="4 5">NBRC 100142</strain>
    </source>
</reference>
<dbReference type="SMART" id="SM00823">
    <property type="entry name" value="PKS_PP"/>
    <property type="match status" value="1"/>
</dbReference>
<name>A0ABQ4C0X5_9ACTN</name>
<evidence type="ECO:0000256" key="1">
    <source>
        <dbReference type="ARBA" id="ARBA00022450"/>
    </source>
</evidence>